<reference evidence="2 3" key="1">
    <citation type="journal article" date="2022" name="Nat. Plants">
        <title>Genomes of leafy and leafless Platanthera orchids illuminate the evolution of mycoheterotrophy.</title>
        <authorList>
            <person name="Li M.H."/>
            <person name="Liu K.W."/>
            <person name="Li Z."/>
            <person name="Lu H.C."/>
            <person name="Ye Q.L."/>
            <person name="Zhang D."/>
            <person name="Wang J.Y."/>
            <person name="Li Y.F."/>
            <person name="Zhong Z.M."/>
            <person name="Liu X."/>
            <person name="Yu X."/>
            <person name="Liu D.K."/>
            <person name="Tu X.D."/>
            <person name="Liu B."/>
            <person name="Hao Y."/>
            <person name="Liao X.Y."/>
            <person name="Jiang Y.T."/>
            <person name="Sun W.H."/>
            <person name="Chen J."/>
            <person name="Chen Y.Q."/>
            <person name="Ai Y."/>
            <person name="Zhai J.W."/>
            <person name="Wu S.S."/>
            <person name="Zhou Z."/>
            <person name="Hsiao Y.Y."/>
            <person name="Wu W.L."/>
            <person name="Chen Y.Y."/>
            <person name="Lin Y.F."/>
            <person name="Hsu J.L."/>
            <person name="Li C.Y."/>
            <person name="Wang Z.W."/>
            <person name="Zhao X."/>
            <person name="Zhong W.Y."/>
            <person name="Ma X.K."/>
            <person name="Ma L."/>
            <person name="Huang J."/>
            <person name="Chen G.Z."/>
            <person name="Huang M.Z."/>
            <person name="Huang L."/>
            <person name="Peng D.H."/>
            <person name="Luo Y.B."/>
            <person name="Zou S.Q."/>
            <person name="Chen S.P."/>
            <person name="Lan S."/>
            <person name="Tsai W.C."/>
            <person name="Van de Peer Y."/>
            <person name="Liu Z.J."/>
        </authorList>
    </citation>
    <scope>NUCLEOTIDE SEQUENCE [LARGE SCALE GENOMIC DNA]</scope>
    <source>
        <strain evidence="2">Lor287</strain>
    </source>
</reference>
<evidence type="ECO:0000313" key="3">
    <source>
        <dbReference type="Proteomes" id="UP001418222"/>
    </source>
</evidence>
<sequence length="440" mass="50420">MDEEIKMVEKNKTWILVNRPPQTSIIGLKWTYKLKEKEDGSILKYKARIVAKGYSQIPGVDFNETYAPVVRMETIRILLIFVVQHNLPIYQLDIKSAFLNGEIEEDIYVEQPRGYEIQGEEDKVYKLLKALYGLKQSAKAWNGNIDEYLISKGFIKTKHDPSLYLKQIGNDVIYVCIYVDDLIVTGTNTTMIKVFKSEMEGKYEMTDLGLLHFFLGFQITQTATGILISQEKYATDLLKRFRMKNCNPAVLPMSPNDILCPSSDNEKPADSTSFRSLVGSLIYLTNTRPDIEFSVNSVSRFMNNPSKAHYEAAKRILRYVKGTKSYSLFYCKHYHTELIGYADSDWGRSIEDRRSISAYVFFLGQNILSWSSRKQQFVALSSAEAEYMALSKATSEAIWLRRLIEEVFAEKREGTTIFSDSSSAIALAKNPVYHSRSKHI</sequence>
<evidence type="ECO:0000259" key="1">
    <source>
        <dbReference type="Pfam" id="PF07727"/>
    </source>
</evidence>
<dbReference type="CDD" id="cd09272">
    <property type="entry name" value="RNase_HI_RT_Ty1"/>
    <property type="match status" value="1"/>
</dbReference>
<feature type="domain" description="Reverse transcriptase Ty1/copia-type" evidence="1">
    <location>
        <begin position="11"/>
        <end position="254"/>
    </location>
</feature>
<dbReference type="InterPro" id="IPR043502">
    <property type="entry name" value="DNA/RNA_pol_sf"/>
</dbReference>
<dbReference type="AlphaFoldDB" id="A0AAP0BRC4"/>
<dbReference type="SUPFAM" id="SSF56672">
    <property type="entry name" value="DNA/RNA polymerases"/>
    <property type="match status" value="1"/>
</dbReference>
<keyword evidence="3" id="KW-1185">Reference proteome</keyword>
<organism evidence="2 3">
    <name type="scientific">Platanthera zijinensis</name>
    <dbReference type="NCBI Taxonomy" id="2320716"/>
    <lineage>
        <taxon>Eukaryota</taxon>
        <taxon>Viridiplantae</taxon>
        <taxon>Streptophyta</taxon>
        <taxon>Embryophyta</taxon>
        <taxon>Tracheophyta</taxon>
        <taxon>Spermatophyta</taxon>
        <taxon>Magnoliopsida</taxon>
        <taxon>Liliopsida</taxon>
        <taxon>Asparagales</taxon>
        <taxon>Orchidaceae</taxon>
        <taxon>Orchidoideae</taxon>
        <taxon>Orchideae</taxon>
        <taxon>Orchidinae</taxon>
        <taxon>Platanthera</taxon>
    </lineage>
</organism>
<name>A0AAP0BRC4_9ASPA</name>
<dbReference type="PANTHER" id="PTHR11439:SF483">
    <property type="entry name" value="PEPTIDE SYNTHASE GLIP-LIKE, PUTATIVE (AFU_ORTHOLOGUE AFUA_3G12920)-RELATED"/>
    <property type="match status" value="1"/>
</dbReference>
<dbReference type="InterPro" id="IPR013103">
    <property type="entry name" value="RVT_2"/>
</dbReference>
<proteinExistence type="predicted"/>
<evidence type="ECO:0000313" key="2">
    <source>
        <dbReference type="EMBL" id="KAK8948569.1"/>
    </source>
</evidence>
<dbReference type="PANTHER" id="PTHR11439">
    <property type="entry name" value="GAG-POL-RELATED RETROTRANSPOSON"/>
    <property type="match status" value="1"/>
</dbReference>
<accession>A0AAP0BRC4</accession>
<gene>
    <name evidence="2" type="ORF">KSP39_PZI005174</name>
</gene>
<comment type="caution">
    <text evidence="2">The sequence shown here is derived from an EMBL/GenBank/DDBJ whole genome shotgun (WGS) entry which is preliminary data.</text>
</comment>
<dbReference type="Pfam" id="PF07727">
    <property type="entry name" value="RVT_2"/>
    <property type="match status" value="1"/>
</dbReference>
<dbReference type="EMBL" id="JBBWWQ010000004">
    <property type="protein sequence ID" value="KAK8948569.1"/>
    <property type="molecule type" value="Genomic_DNA"/>
</dbReference>
<protein>
    <recommendedName>
        <fullName evidence="1">Reverse transcriptase Ty1/copia-type domain-containing protein</fullName>
    </recommendedName>
</protein>
<dbReference type="Proteomes" id="UP001418222">
    <property type="component" value="Unassembled WGS sequence"/>
</dbReference>